<dbReference type="Proteomes" id="UP000324800">
    <property type="component" value="Unassembled WGS sequence"/>
</dbReference>
<sequence>MKSFDDDQLPLFLNALEHDGIVNALYEDVLIKQGTCENAMNNAAISIGRLYEKTNIPQKYTNAVITQMKKGAYSGIKENFALIYSDDFQNDLMILLSSDDNDMLEKSLQQTDIQYMNGSEEIKQQLFSDFPIEKIQSQTKSKDPQIQQCALKLYSWIKRRNEMEQLSALKKQIQIKPSDNRDQLVEQGAFNQICAVLREGIKGEDEYSGVVLFVFEVASLFLKYNK</sequence>
<accession>A0A5J4TQV4</accession>
<evidence type="ECO:0000313" key="1">
    <source>
        <dbReference type="EMBL" id="KAA6360269.1"/>
    </source>
</evidence>
<organism evidence="1 2">
    <name type="scientific">Streblomastix strix</name>
    <dbReference type="NCBI Taxonomy" id="222440"/>
    <lineage>
        <taxon>Eukaryota</taxon>
        <taxon>Metamonada</taxon>
        <taxon>Preaxostyla</taxon>
        <taxon>Oxymonadida</taxon>
        <taxon>Streblomastigidae</taxon>
        <taxon>Streblomastix</taxon>
    </lineage>
</organism>
<protein>
    <submittedName>
        <fullName evidence="1">Uncharacterized protein</fullName>
    </submittedName>
</protein>
<dbReference type="EMBL" id="SNRW01027168">
    <property type="protein sequence ID" value="KAA6360269.1"/>
    <property type="molecule type" value="Genomic_DNA"/>
</dbReference>
<evidence type="ECO:0000313" key="2">
    <source>
        <dbReference type="Proteomes" id="UP000324800"/>
    </source>
</evidence>
<comment type="caution">
    <text evidence="1">The sequence shown here is derived from an EMBL/GenBank/DDBJ whole genome shotgun (WGS) entry which is preliminary data.</text>
</comment>
<dbReference type="AlphaFoldDB" id="A0A5J4TQV4"/>
<reference evidence="1 2" key="1">
    <citation type="submission" date="2019-03" db="EMBL/GenBank/DDBJ databases">
        <title>Single cell metagenomics reveals metabolic interactions within the superorganism composed of flagellate Streblomastix strix and complex community of Bacteroidetes bacteria on its surface.</title>
        <authorList>
            <person name="Treitli S.C."/>
            <person name="Kolisko M."/>
            <person name="Husnik F."/>
            <person name="Keeling P."/>
            <person name="Hampl V."/>
        </authorList>
    </citation>
    <scope>NUCLEOTIDE SEQUENCE [LARGE SCALE GENOMIC DNA]</scope>
    <source>
        <strain evidence="1">ST1C</strain>
    </source>
</reference>
<name>A0A5J4TQV4_9EUKA</name>
<gene>
    <name evidence="1" type="ORF">EZS28_044204</name>
</gene>
<proteinExistence type="predicted"/>